<keyword evidence="4" id="KW-1185">Reference proteome</keyword>
<feature type="domain" description="Enoyl reductase (ER)" evidence="2">
    <location>
        <begin position="8"/>
        <end position="335"/>
    </location>
</feature>
<evidence type="ECO:0000313" key="4">
    <source>
        <dbReference type="Proteomes" id="UP000092713"/>
    </source>
</evidence>
<dbReference type="EMBL" id="LOCQ01000054">
    <property type="protein sequence ID" value="OBV39266.1"/>
    <property type="molecule type" value="Genomic_DNA"/>
</dbReference>
<proteinExistence type="predicted"/>
<dbReference type="Pfam" id="PF00107">
    <property type="entry name" value="ADH_zinc_N"/>
    <property type="match status" value="1"/>
</dbReference>
<dbReference type="SMART" id="SM00829">
    <property type="entry name" value="PKS_ER"/>
    <property type="match status" value="1"/>
</dbReference>
<name>A0A1A7C009_9BURK</name>
<gene>
    <name evidence="3" type="ORF">ASR47_100981</name>
</gene>
<organism evidence="3 4">
    <name type="scientific">Janthinobacterium psychrotolerans</name>
    <dbReference type="NCBI Taxonomy" id="1747903"/>
    <lineage>
        <taxon>Bacteria</taxon>
        <taxon>Pseudomonadati</taxon>
        <taxon>Pseudomonadota</taxon>
        <taxon>Betaproteobacteria</taxon>
        <taxon>Burkholderiales</taxon>
        <taxon>Oxalobacteraceae</taxon>
        <taxon>Janthinobacterium</taxon>
    </lineage>
</organism>
<dbReference type="Proteomes" id="UP000092713">
    <property type="component" value="Unassembled WGS sequence"/>
</dbReference>
<dbReference type="PANTHER" id="PTHR43401">
    <property type="entry name" value="L-THREONINE 3-DEHYDROGENASE"/>
    <property type="match status" value="1"/>
</dbReference>
<evidence type="ECO:0000256" key="1">
    <source>
        <dbReference type="ARBA" id="ARBA00023002"/>
    </source>
</evidence>
<dbReference type="InterPro" id="IPR011032">
    <property type="entry name" value="GroES-like_sf"/>
</dbReference>
<reference evidence="3 4" key="1">
    <citation type="submission" date="2016-04" db="EMBL/GenBank/DDBJ databases">
        <title>Draft genome sequence of Janthinobacterium psychrotolerans sp. nov., isolated from freshwater sediments in Denmark.</title>
        <authorList>
            <person name="Gong X."/>
            <person name="Skrivergaard S."/>
            <person name="Korsgaard B.S."/>
            <person name="Schreiber L."/>
            <person name="Marshall I.P."/>
            <person name="Finster K."/>
            <person name="Schramm A."/>
        </authorList>
    </citation>
    <scope>NUCLEOTIDE SEQUENCE [LARGE SCALE GENOMIC DNA]</scope>
    <source>
        <strain evidence="3 4">S3-2</strain>
    </source>
</reference>
<dbReference type="InterPro" id="IPR050129">
    <property type="entry name" value="Zn_alcohol_dh"/>
</dbReference>
<dbReference type="SUPFAM" id="SSF50129">
    <property type="entry name" value="GroES-like"/>
    <property type="match status" value="1"/>
</dbReference>
<dbReference type="InterPro" id="IPR013149">
    <property type="entry name" value="ADH-like_C"/>
</dbReference>
<comment type="caution">
    <text evidence="3">The sequence shown here is derived from an EMBL/GenBank/DDBJ whole genome shotgun (WGS) entry which is preliminary data.</text>
</comment>
<dbReference type="InterPro" id="IPR020843">
    <property type="entry name" value="ER"/>
</dbReference>
<dbReference type="InterPro" id="IPR013154">
    <property type="entry name" value="ADH-like_N"/>
</dbReference>
<dbReference type="Pfam" id="PF08240">
    <property type="entry name" value="ADH_N"/>
    <property type="match status" value="1"/>
</dbReference>
<dbReference type="SUPFAM" id="SSF51735">
    <property type="entry name" value="NAD(P)-binding Rossmann-fold domains"/>
    <property type="match status" value="1"/>
</dbReference>
<sequence>MMKSIVCDTPGSLRMEQRPVPVPAAGEVLVRIRRIGICGTDMHIFRGTQPFLSYPRVMGHELSGHIHSAPAGSRLAAGDQVYVMPYLSCGTCVACRQGKTNCCTRIEVLGVHRDGGMTEYLALPERFVFKTEGISLDDAAMIEFLAIGAHAVKRGAVDAAKRVLVVGAGPIGMAVMLFSSLKGAEVTVLDGRADRLQFCRDALGITRTVQLGEDDKEQLSSATDGEFFDVVFDATGNIAAMERGLDFVAHGGSYVLVSIVRDRLSFSDPEFHKRETTLLGSRNATVDDFEEVVAAMKAGKVPTALLNTHRTTLDEFTNVLDHWMQPSAGVIKAIVEV</sequence>
<dbReference type="PATRIC" id="fig|1747903.4.peg.2848"/>
<dbReference type="Gene3D" id="3.90.180.10">
    <property type="entry name" value="Medium-chain alcohol dehydrogenases, catalytic domain"/>
    <property type="match status" value="1"/>
</dbReference>
<keyword evidence="1" id="KW-0560">Oxidoreductase</keyword>
<protein>
    <submittedName>
        <fullName evidence="3">2-desacetyl-2-hydroxyethyl bacteriochlorophyllide A dehydrogenase</fullName>
    </submittedName>
</protein>
<dbReference type="GO" id="GO:0016491">
    <property type="term" value="F:oxidoreductase activity"/>
    <property type="evidence" value="ECO:0007669"/>
    <property type="project" value="UniProtKB-KW"/>
</dbReference>
<dbReference type="PANTHER" id="PTHR43401:SF3">
    <property type="entry name" value="L-GALACTONATE-5-DEHYDROGENASE"/>
    <property type="match status" value="1"/>
</dbReference>
<dbReference type="CDD" id="cd08261">
    <property type="entry name" value="Zn_ADH7"/>
    <property type="match status" value="1"/>
</dbReference>
<dbReference type="Gene3D" id="3.40.50.720">
    <property type="entry name" value="NAD(P)-binding Rossmann-like Domain"/>
    <property type="match status" value="1"/>
</dbReference>
<dbReference type="AlphaFoldDB" id="A0A1A7C009"/>
<accession>A0A1A7C009</accession>
<dbReference type="InterPro" id="IPR036291">
    <property type="entry name" value="NAD(P)-bd_dom_sf"/>
</dbReference>
<evidence type="ECO:0000259" key="2">
    <source>
        <dbReference type="SMART" id="SM00829"/>
    </source>
</evidence>
<evidence type="ECO:0000313" key="3">
    <source>
        <dbReference type="EMBL" id="OBV39266.1"/>
    </source>
</evidence>
<dbReference type="STRING" id="1747903.ASR47_100981"/>